<organism evidence="9 10">
    <name type="scientific">[Mycobacterium] kokjensenii</name>
    <dbReference type="NCBI Taxonomy" id="3064287"/>
    <lineage>
        <taxon>Bacteria</taxon>
        <taxon>Bacillati</taxon>
        <taxon>Actinomycetota</taxon>
        <taxon>Actinomycetes</taxon>
        <taxon>Mycobacteriales</taxon>
        <taxon>Mycobacteriaceae</taxon>
        <taxon>Mycolicibacter</taxon>
    </lineage>
</organism>
<gene>
    <name evidence="9" type="ORF">MU0083_000513</name>
</gene>
<dbReference type="InterPro" id="IPR008271">
    <property type="entry name" value="Ser/Thr_kinase_AS"/>
</dbReference>
<evidence type="ECO:0000313" key="10">
    <source>
        <dbReference type="Proteomes" id="UP001190336"/>
    </source>
</evidence>
<evidence type="ECO:0000256" key="2">
    <source>
        <dbReference type="ARBA" id="ARBA00022527"/>
    </source>
</evidence>
<keyword evidence="5 9" id="KW-0418">Kinase</keyword>
<keyword evidence="10" id="KW-1185">Reference proteome</keyword>
<protein>
    <recommendedName>
        <fullName evidence="1">non-specific serine/threonine protein kinase</fullName>
        <ecNumber evidence="1">2.7.11.1</ecNumber>
    </recommendedName>
</protein>
<keyword evidence="4" id="KW-0547">Nucleotide-binding</keyword>
<sequence>MLTAGSTFADYRIIRLLGSGGMGEVYLAEHPRLPRRDALKVLPANLSADPEFRERFNREADLAASLWHPQIVGVHDRGEFNGQLWIAMDYVEGSGAAEWLKCCPGGLPRAQVAEIVLAVAQALDYAHERGLLHRDVKPANILLSEPGESGGRILLADFGIGLRVDEVSGLTATNMAIGTLRYAAPEQLRGEAIDGRADQYALAATAYHLLTGTPPVHLDPAGLDAVLARALAADPAARYRSCTEFAVALHQGEPVPLRELAPPAIVSPAKRRHGKGLALAAAGFAALYFLGTSPNFAPPKPVPPVAAPTTSTTTVTRSVVTTVPAPVTTTTSPSPAPATTSAPVTTSAPATTTGAVAPLLGVGQSAGGPSVPEGLYAIPSAMPFGTYAADIGPTGSCTFAVINANGRVVTSGTRLISLNKVTVEIDPRAEDGTFASYGCTPWTRIRALPGDW</sequence>
<dbReference type="PANTHER" id="PTHR43289:SF6">
    <property type="entry name" value="SERINE_THREONINE-PROTEIN KINASE NEKL-3"/>
    <property type="match status" value="1"/>
</dbReference>
<feature type="domain" description="Protein kinase" evidence="8">
    <location>
        <begin position="11"/>
        <end position="289"/>
    </location>
</feature>
<accession>A0ABN9MUU3</accession>
<keyword evidence="6" id="KW-0067">ATP-binding</keyword>
<evidence type="ECO:0000256" key="7">
    <source>
        <dbReference type="SAM" id="MobiDB-lite"/>
    </source>
</evidence>
<feature type="region of interest" description="Disordered" evidence="7">
    <location>
        <begin position="325"/>
        <end position="349"/>
    </location>
</feature>
<dbReference type="Gene3D" id="3.30.200.20">
    <property type="entry name" value="Phosphorylase Kinase, domain 1"/>
    <property type="match status" value="1"/>
</dbReference>
<dbReference type="Pfam" id="PF00069">
    <property type="entry name" value="Pkinase"/>
    <property type="match status" value="1"/>
</dbReference>
<dbReference type="InterPro" id="IPR000719">
    <property type="entry name" value="Prot_kinase_dom"/>
</dbReference>
<keyword evidence="2" id="KW-0723">Serine/threonine-protein kinase</keyword>
<evidence type="ECO:0000256" key="1">
    <source>
        <dbReference type="ARBA" id="ARBA00012513"/>
    </source>
</evidence>
<dbReference type="EC" id="2.7.11.1" evidence="1"/>
<dbReference type="PANTHER" id="PTHR43289">
    <property type="entry name" value="MITOGEN-ACTIVATED PROTEIN KINASE KINASE KINASE 20-RELATED"/>
    <property type="match status" value="1"/>
</dbReference>
<dbReference type="Proteomes" id="UP001190336">
    <property type="component" value="Chromosome"/>
</dbReference>
<name>A0ABN9MUU3_9MYCO</name>
<dbReference type="PROSITE" id="PS50011">
    <property type="entry name" value="PROTEIN_KINASE_DOM"/>
    <property type="match status" value="1"/>
</dbReference>
<dbReference type="EMBL" id="OY726394">
    <property type="protein sequence ID" value="CAJ1493826.1"/>
    <property type="molecule type" value="Genomic_DNA"/>
</dbReference>
<dbReference type="SUPFAM" id="SSF56112">
    <property type="entry name" value="Protein kinase-like (PK-like)"/>
    <property type="match status" value="1"/>
</dbReference>
<evidence type="ECO:0000256" key="3">
    <source>
        <dbReference type="ARBA" id="ARBA00022679"/>
    </source>
</evidence>
<evidence type="ECO:0000256" key="6">
    <source>
        <dbReference type="ARBA" id="ARBA00022840"/>
    </source>
</evidence>
<evidence type="ECO:0000259" key="8">
    <source>
        <dbReference type="PROSITE" id="PS50011"/>
    </source>
</evidence>
<dbReference type="CDD" id="cd14014">
    <property type="entry name" value="STKc_PknB_like"/>
    <property type="match status" value="1"/>
</dbReference>
<dbReference type="RefSeq" id="WP_308475408.1">
    <property type="nucleotide sequence ID" value="NZ_OY726394.1"/>
</dbReference>
<evidence type="ECO:0000313" key="9">
    <source>
        <dbReference type="EMBL" id="CAJ1493826.1"/>
    </source>
</evidence>
<dbReference type="Gene3D" id="1.10.510.10">
    <property type="entry name" value="Transferase(Phosphotransferase) domain 1"/>
    <property type="match status" value="1"/>
</dbReference>
<dbReference type="PROSITE" id="PS00108">
    <property type="entry name" value="PROTEIN_KINASE_ST"/>
    <property type="match status" value="1"/>
</dbReference>
<evidence type="ECO:0000256" key="5">
    <source>
        <dbReference type="ARBA" id="ARBA00022777"/>
    </source>
</evidence>
<evidence type="ECO:0000256" key="4">
    <source>
        <dbReference type="ARBA" id="ARBA00022741"/>
    </source>
</evidence>
<dbReference type="SMART" id="SM00220">
    <property type="entry name" value="S_TKc"/>
    <property type="match status" value="1"/>
</dbReference>
<keyword evidence="3 9" id="KW-0808">Transferase</keyword>
<dbReference type="GO" id="GO:0004674">
    <property type="term" value="F:protein serine/threonine kinase activity"/>
    <property type="evidence" value="ECO:0007669"/>
    <property type="project" value="UniProtKB-EC"/>
</dbReference>
<dbReference type="InterPro" id="IPR011009">
    <property type="entry name" value="Kinase-like_dom_sf"/>
</dbReference>
<proteinExistence type="predicted"/>
<reference evidence="9 10" key="1">
    <citation type="submission" date="2023-08" db="EMBL/GenBank/DDBJ databases">
        <authorList>
            <person name="Folkvardsen B D."/>
            <person name="Norman A."/>
        </authorList>
    </citation>
    <scope>NUCLEOTIDE SEQUENCE [LARGE SCALE GENOMIC DNA]</scope>
    <source>
        <strain evidence="9 10">Mu0083</strain>
    </source>
</reference>